<keyword evidence="2" id="KW-1185">Reference proteome</keyword>
<protein>
    <submittedName>
        <fullName evidence="1">Uncharacterized protein</fullName>
    </submittedName>
</protein>
<dbReference type="Proteomes" id="UP000276133">
    <property type="component" value="Unassembled WGS sequence"/>
</dbReference>
<sequence length="66" mass="7228">MLETKEPIRLIIGPIETTKYINLTFLNADGKEECKSILSNGCIRLSTLDAGFRASSMANVLDSNPI</sequence>
<dbReference type="AlphaFoldDB" id="A0A3M7P2Y4"/>
<reference evidence="1 2" key="1">
    <citation type="journal article" date="2018" name="Sci. Rep.">
        <title>Genomic signatures of local adaptation to the degree of environmental predictability in rotifers.</title>
        <authorList>
            <person name="Franch-Gras L."/>
            <person name="Hahn C."/>
            <person name="Garcia-Roger E.M."/>
            <person name="Carmona M.J."/>
            <person name="Serra M."/>
            <person name="Gomez A."/>
        </authorList>
    </citation>
    <scope>NUCLEOTIDE SEQUENCE [LARGE SCALE GENOMIC DNA]</scope>
    <source>
        <strain evidence="1">HYR1</strain>
    </source>
</reference>
<gene>
    <name evidence="1" type="ORF">BpHYR1_035563</name>
</gene>
<accession>A0A3M7P2Y4</accession>
<comment type="caution">
    <text evidence="1">The sequence shown here is derived from an EMBL/GenBank/DDBJ whole genome shotgun (WGS) entry which is preliminary data.</text>
</comment>
<name>A0A3M7P2Y4_BRAPC</name>
<evidence type="ECO:0000313" key="2">
    <source>
        <dbReference type="Proteomes" id="UP000276133"/>
    </source>
</evidence>
<evidence type="ECO:0000313" key="1">
    <source>
        <dbReference type="EMBL" id="RMZ93137.1"/>
    </source>
</evidence>
<organism evidence="1 2">
    <name type="scientific">Brachionus plicatilis</name>
    <name type="common">Marine rotifer</name>
    <name type="synonym">Brachionus muelleri</name>
    <dbReference type="NCBI Taxonomy" id="10195"/>
    <lineage>
        <taxon>Eukaryota</taxon>
        <taxon>Metazoa</taxon>
        <taxon>Spiralia</taxon>
        <taxon>Gnathifera</taxon>
        <taxon>Rotifera</taxon>
        <taxon>Eurotatoria</taxon>
        <taxon>Monogononta</taxon>
        <taxon>Pseudotrocha</taxon>
        <taxon>Ploima</taxon>
        <taxon>Brachionidae</taxon>
        <taxon>Brachionus</taxon>
    </lineage>
</organism>
<proteinExistence type="predicted"/>
<dbReference type="EMBL" id="REGN01014044">
    <property type="protein sequence ID" value="RMZ93137.1"/>
    <property type="molecule type" value="Genomic_DNA"/>
</dbReference>